<evidence type="ECO:0000256" key="1">
    <source>
        <dbReference type="ARBA" id="ARBA00022741"/>
    </source>
</evidence>
<evidence type="ECO:0000313" key="4">
    <source>
        <dbReference type="Proteomes" id="UP000075901"/>
    </source>
</evidence>
<name>A0A182S7D8_9DIPT</name>
<dbReference type="Gene3D" id="3.40.850.10">
    <property type="entry name" value="Kinesin motor domain"/>
    <property type="match status" value="1"/>
</dbReference>
<reference evidence="3" key="2">
    <citation type="submission" date="2020-05" db="UniProtKB">
        <authorList>
            <consortium name="EnsemblMetazoa"/>
        </authorList>
    </citation>
    <scope>IDENTIFICATION</scope>
    <source>
        <strain evidence="3">maculatus3</strain>
    </source>
</reference>
<dbReference type="InterPro" id="IPR036961">
    <property type="entry name" value="Kinesin_motor_dom_sf"/>
</dbReference>
<evidence type="ECO:0000313" key="3">
    <source>
        <dbReference type="EnsemblMetazoa" id="AMAM001174-PA"/>
    </source>
</evidence>
<evidence type="ECO:0000256" key="2">
    <source>
        <dbReference type="ARBA" id="ARBA00022840"/>
    </source>
</evidence>
<keyword evidence="1" id="KW-0547">Nucleotide-binding</keyword>
<keyword evidence="2" id="KW-0067">ATP-binding</keyword>
<dbReference type="Proteomes" id="UP000075901">
    <property type="component" value="Unassembled WGS sequence"/>
</dbReference>
<organism evidence="3 4">
    <name type="scientific">Anopheles maculatus</name>
    <dbReference type="NCBI Taxonomy" id="74869"/>
    <lineage>
        <taxon>Eukaryota</taxon>
        <taxon>Metazoa</taxon>
        <taxon>Ecdysozoa</taxon>
        <taxon>Arthropoda</taxon>
        <taxon>Hexapoda</taxon>
        <taxon>Insecta</taxon>
        <taxon>Pterygota</taxon>
        <taxon>Neoptera</taxon>
        <taxon>Endopterygota</taxon>
        <taxon>Diptera</taxon>
        <taxon>Nematocera</taxon>
        <taxon>Culicoidea</taxon>
        <taxon>Culicidae</taxon>
        <taxon>Anophelinae</taxon>
        <taxon>Anopheles</taxon>
        <taxon>Anopheles maculatus group</taxon>
    </lineage>
</organism>
<dbReference type="VEuPathDB" id="VectorBase:AMAM001174"/>
<accession>A0A182S7D8</accession>
<sequence length="114" mass="13097">MEPILARVTSSNLLKIRLHYSTKNVTVKTNLKLFSFATWSTSFYQLQSDKLVSLSITIYRLGRSDCSPDVRRTKFSLTKRFFRQLQTYTGSILIAVNPYKEIDCYTQVSASVSL</sequence>
<protein>
    <recommendedName>
        <fullName evidence="5">Myosin motor domain-containing protein</fullName>
    </recommendedName>
</protein>
<evidence type="ECO:0008006" key="5">
    <source>
        <dbReference type="Google" id="ProtNLM"/>
    </source>
</evidence>
<dbReference type="AlphaFoldDB" id="A0A182S7D8"/>
<reference evidence="4" key="1">
    <citation type="submission" date="2013-09" db="EMBL/GenBank/DDBJ databases">
        <title>The Genome Sequence of Anopheles maculatus species B.</title>
        <authorList>
            <consortium name="The Broad Institute Genomics Platform"/>
            <person name="Neafsey D.E."/>
            <person name="Besansky N."/>
            <person name="Howell P."/>
            <person name="Walton C."/>
            <person name="Young S.K."/>
            <person name="Zeng Q."/>
            <person name="Gargeya S."/>
            <person name="Fitzgerald M."/>
            <person name="Haas B."/>
            <person name="Abouelleil A."/>
            <person name="Allen A.W."/>
            <person name="Alvarado L."/>
            <person name="Arachchi H.M."/>
            <person name="Berlin A.M."/>
            <person name="Chapman S.B."/>
            <person name="Gainer-Dewar J."/>
            <person name="Goldberg J."/>
            <person name="Griggs A."/>
            <person name="Gujja S."/>
            <person name="Hansen M."/>
            <person name="Howarth C."/>
            <person name="Imamovic A."/>
            <person name="Ireland A."/>
            <person name="Larimer J."/>
            <person name="McCowan C."/>
            <person name="Murphy C."/>
            <person name="Pearson M."/>
            <person name="Poon T.W."/>
            <person name="Priest M."/>
            <person name="Roberts A."/>
            <person name="Saif S."/>
            <person name="Shea T."/>
            <person name="Sisk P."/>
            <person name="Sykes S."/>
            <person name="Wortman J."/>
            <person name="Nusbaum C."/>
            <person name="Birren B."/>
        </authorList>
    </citation>
    <scope>NUCLEOTIDE SEQUENCE [LARGE SCALE GENOMIC DNA]</scope>
    <source>
        <strain evidence="4">maculatus3</strain>
    </source>
</reference>
<proteinExistence type="predicted"/>
<dbReference type="EnsemblMetazoa" id="AMAM001174-RA">
    <property type="protein sequence ID" value="AMAM001174-PA"/>
    <property type="gene ID" value="AMAM001174"/>
</dbReference>
<keyword evidence="4" id="KW-1185">Reference proteome</keyword>
<dbReference type="GO" id="GO:0005524">
    <property type="term" value="F:ATP binding"/>
    <property type="evidence" value="ECO:0007669"/>
    <property type="project" value="UniProtKB-KW"/>
</dbReference>